<keyword evidence="1 3" id="KW-0597">Phosphoprotein</keyword>
<accession>A0A366HN16</accession>
<dbReference type="InterPro" id="IPR000792">
    <property type="entry name" value="Tscrpt_reg_LuxR_C"/>
</dbReference>
<reference evidence="6 7" key="1">
    <citation type="submission" date="2018-06" db="EMBL/GenBank/DDBJ databases">
        <title>Genomic Encyclopedia of Type Strains, Phase IV (KMG-IV): sequencing the most valuable type-strain genomes for metagenomic binning, comparative biology and taxonomic classification.</title>
        <authorList>
            <person name="Goeker M."/>
        </authorList>
    </citation>
    <scope>NUCLEOTIDE SEQUENCE [LARGE SCALE GENOMIC DNA]</scope>
    <source>
        <strain evidence="6 7">DSM 25532</strain>
    </source>
</reference>
<dbReference type="OrthoDB" id="190609at2"/>
<dbReference type="GO" id="GO:0003677">
    <property type="term" value="F:DNA binding"/>
    <property type="evidence" value="ECO:0007669"/>
    <property type="project" value="UniProtKB-KW"/>
</dbReference>
<dbReference type="PRINTS" id="PR00038">
    <property type="entry name" value="HTHLUXR"/>
</dbReference>
<dbReference type="PROSITE" id="PS50043">
    <property type="entry name" value="HTH_LUXR_2"/>
    <property type="match status" value="1"/>
</dbReference>
<dbReference type="RefSeq" id="WP_113959103.1">
    <property type="nucleotide sequence ID" value="NZ_QNRR01000005.1"/>
</dbReference>
<dbReference type="InterPro" id="IPR001789">
    <property type="entry name" value="Sig_transdc_resp-reg_receiver"/>
</dbReference>
<organism evidence="6 7">
    <name type="scientific">Roseimicrobium gellanilyticum</name>
    <dbReference type="NCBI Taxonomy" id="748857"/>
    <lineage>
        <taxon>Bacteria</taxon>
        <taxon>Pseudomonadati</taxon>
        <taxon>Verrucomicrobiota</taxon>
        <taxon>Verrucomicrobiia</taxon>
        <taxon>Verrucomicrobiales</taxon>
        <taxon>Verrucomicrobiaceae</taxon>
        <taxon>Roseimicrobium</taxon>
    </lineage>
</organism>
<dbReference type="GO" id="GO:0006355">
    <property type="term" value="P:regulation of DNA-templated transcription"/>
    <property type="evidence" value="ECO:0007669"/>
    <property type="project" value="InterPro"/>
</dbReference>
<feature type="modified residue" description="4-aspartylphosphate" evidence="3">
    <location>
        <position position="57"/>
    </location>
</feature>
<sequence>MKEKKTVVIVEDDTGLREQLLLVLKSARDIECLYAVNSGEEAIGQIPSNPPDVVLMDIQLPGMSGIECVAALKKRLPDLEFIMLTVYEDADRIFRALKAGASGYLVKSSAPEKLFEAIRDVHSGGAPFSAHIARRVVQYFRGPTKPVQETEKLSPRESEVIELLASGYIYKEIADKLGIGTETVRTYVKNICAKLRVKNRTEAVAKHFS</sequence>
<evidence type="ECO:0000313" key="7">
    <source>
        <dbReference type="Proteomes" id="UP000253426"/>
    </source>
</evidence>
<dbReference type="InterPro" id="IPR058245">
    <property type="entry name" value="NreC/VraR/RcsB-like_REC"/>
</dbReference>
<dbReference type="Pfam" id="PF00196">
    <property type="entry name" value="GerE"/>
    <property type="match status" value="1"/>
</dbReference>
<feature type="domain" description="Response regulatory" evidence="5">
    <location>
        <begin position="6"/>
        <end position="122"/>
    </location>
</feature>
<dbReference type="InterPro" id="IPR016032">
    <property type="entry name" value="Sig_transdc_resp-reg_C-effctor"/>
</dbReference>
<dbReference type="Pfam" id="PF00072">
    <property type="entry name" value="Response_reg"/>
    <property type="match status" value="1"/>
</dbReference>
<evidence type="ECO:0000259" key="4">
    <source>
        <dbReference type="PROSITE" id="PS50043"/>
    </source>
</evidence>
<evidence type="ECO:0000256" key="2">
    <source>
        <dbReference type="ARBA" id="ARBA00023125"/>
    </source>
</evidence>
<evidence type="ECO:0000313" key="6">
    <source>
        <dbReference type="EMBL" id="RBP43611.1"/>
    </source>
</evidence>
<evidence type="ECO:0000259" key="5">
    <source>
        <dbReference type="PROSITE" id="PS50110"/>
    </source>
</evidence>
<dbReference type="SMART" id="SM00448">
    <property type="entry name" value="REC"/>
    <property type="match status" value="1"/>
</dbReference>
<dbReference type="PANTHER" id="PTHR43214:SF43">
    <property type="entry name" value="TWO-COMPONENT RESPONSE REGULATOR"/>
    <property type="match status" value="1"/>
</dbReference>
<dbReference type="CDD" id="cd06170">
    <property type="entry name" value="LuxR_C_like"/>
    <property type="match status" value="1"/>
</dbReference>
<dbReference type="SUPFAM" id="SSF52172">
    <property type="entry name" value="CheY-like"/>
    <property type="match status" value="1"/>
</dbReference>
<dbReference type="PROSITE" id="PS00622">
    <property type="entry name" value="HTH_LUXR_1"/>
    <property type="match status" value="1"/>
</dbReference>
<evidence type="ECO:0000256" key="3">
    <source>
        <dbReference type="PROSITE-ProRule" id="PRU00169"/>
    </source>
</evidence>
<proteinExistence type="predicted"/>
<dbReference type="Proteomes" id="UP000253426">
    <property type="component" value="Unassembled WGS sequence"/>
</dbReference>
<keyword evidence="2" id="KW-0238">DNA-binding</keyword>
<dbReference type="SUPFAM" id="SSF46894">
    <property type="entry name" value="C-terminal effector domain of the bipartite response regulators"/>
    <property type="match status" value="1"/>
</dbReference>
<dbReference type="PROSITE" id="PS50110">
    <property type="entry name" value="RESPONSE_REGULATORY"/>
    <property type="match status" value="1"/>
</dbReference>
<dbReference type="SMART" id="SM00421">
    <property type="entry name" value="HTH_LUXR"/>
    <property type="match status" value="1"/>
</dbReference>
<keyword evidence="7" id="KW-1185">Reference proteome</keyword>
<name>A0A366HN16_9BACT</name>
<gene>
    <name evidence="6" type="ORF">DES53_1059</name>
</gene>
<dbReference type="EMBL" id="QNRR01000005">
    <property type="protein sequence ID" value="RBP43611.1"/>
    <property type="molecule type" value="Genomic_DNA"/>
</dbReference>
<dbReference type="PANTHER" id="PTHR43214">
    <property type="entry name" value="TWO-COMPONENT RESPONSE REGULATOR"/>
    <property type="match status" value="1"/>
</dbReference>
<dbReference type="GO" id="GO:0000160">
    <property type="term" value="P:phosphorelay signal transduction system"/>
    <property type="evidence" value="ECO:0007669"/>
    <property type="project" value="InterPro"/>
</dbReference>
<dbReference type="Gene3D" id="3.40.50.2300">
    <property type="match status" value="1"/>
</dbReference>
<dbReference type="InterPro" id="IPR011006">
    <property type="entry name" value="CheY-like_superfamily"/>
</dbReference>
<dbReference type="CDD" id="cd17535">
    <property type="entry name" value="REC_NarL-like"/>
    <property type="match status" value="1"/>
</dbReference>
<dbReference type="InterPro" id="IPR039420">
    <property type="entry name" value="WalR-like"/>
</dbReference>
<evidence type="ECO:0000256" key="1">
    <source>
        <dbReference type="ARBA" id="ARBA00022553"/>
    </source>
</evidence>
<dbReference type="AlphaFoldDB" id="A0A366HN16"/>
<protein>
    <submittedName>
        <fullName evidence="6">LuxR family two component transcriptional regulator</fullName>
    </submittedName>
</protein>
<feature type="domain" description="HTH luxR-type" evidence="4">
    <location>
        <begin position="146"/>
        <end position="209"/>
    </location>
</feature>
<comment type="caution">
    <text evidence="6">The sequence shown here is derived from an EMBL/GenBank/DDBJ whole genome shotgun (WGS) entry which is preliminary data.</text>
</comment>